<comment type="caution">
    <text evidence="10">The sequence shown here is derived from an EMBL/GenBank/DDBJ whole genome shotgun (WGS) entry which is preliminary data.</text>
</comment>
<feature type="region of interest" description="Disordered" evidence="6">
    <location>
        <begin position="422"/>
        <end position="448"/>
    </location>
</feature>
<dbReference type="InterPro" id="IPR001162">
    <property type="entry name" value="UvrC_RNase_H_dom"/>
</dbReference>
<gene>
    <name evidence="10" type="ORF">A2215_03095</name>
</gene>
<accession>A0A1F5E4V6</accession>
<evidence type="ECO:0008006" key="12">
    <source>
        <dbReference type="Google" id="ProtNLM"/>
    </source>
</evidence>
<dbReference type="GO" id="GO:0006289">
    <property type="term" value="P:nucleotide-excision repair"/>
    <property type="evidence" value="ECO:0007669"/>
    <property type="project" value="InterPro"/>
</dbReference>
<dbReference type="EMBL" id="MEZY01000050">
    <property type="protein sequence ID" value="OGD62398.1"/>
    <property type="molecule type" value="Genomic_DNA"/>
</dbReference>
<dbReference type="Gene3D" id="3.40.1440.10">
    <property type="entry name" value="GIY-YIG endonuclease"/>
    <property type="match status" value="1"/>
</dbReference>
<keyword evidence="1" id="KW-0963">Cytoplasm</keyword>
<evidence type="ECO:0000259" key="7">
    <source>
        <dbReference type="PROSITE" id="PS50151"/>
    </source>
</evidence>
<dbReference type="PROSITE" id="PS50165">
    <property type="entry name" value="UVRC"/>
    <property type="match status" value="1"/>
</dbReference>
<dbReference type="InterPro" id="IPR050066">
    <property type="entry name" value="UvrABC_protein_C"/>
</dbReference>
<evidence type="ECO:0000256" key="3">
    <source>
        <dbReference type="ARBA" id="ARBA00022769"/>
    </source>
</evidence>
<dbReference type="FunFam" id="3.40.1440.10:FF:000001">
    <property type="entry name" value="UvrABC system protein C"/>
    <property type="match status" value="1"/>
</dbReference>
<evidence type="ECO:0000256" key="4">
    <source>
        <dbReference type="ARBA" id="ARBA00022881"/>
    </source>
</evidence>
<dbReference type="PANTHER" id="PTHR30562:SF1">
    <property type="entry name" value="UVRABC SYSTEM PROTEIN C"/>
    <property type="match status" value="1"/>
</dbReference>
<dbReference type="Pfam" id="PF02151">
    <property type="entry name" value="UVR"/>
    <property type="match status" value="1"/>
</dbReference>
<dbReference type="Pfam" id="PF08459">
    <property type="entry name" value="UvrC_RNaseH_dom"/>
    <property type="match status" value="1"/>
</dbReference>
<organism evidence="10 11">
    <name type="scientific">Candidatus Berkelbacteria bacterium RIFOXYA2_FULL_43_10</name>
    <dbReference type="NCBI Taxonomy" id="1797472"/>
    <lineage>
        <taxon>Bacteria</taxon>
        <taxon>Candidatus Berkelbacteria</taxon>
    </lineage>
</organism>
<evidence type="ECO:0000256" key="1">
    <source>
        <dbReference type="ARBA" id="ARBA00022490"/>
    </source>
</evidence>
<dbReference type="PROSITE" id="PS50164">
    <property type="entry name" value="GIY_YIG"/>
    <property type="match status" value="1"/>
</dbReference>
<name>A0A1F5E4V6_9BACT</name>
<evidence type="ECO:0000259" key="8">
    <source>
        <dbReference type="PROSITE" id="PS50164"/>
    </source>
</evidence>
<dbReference type="InterPro" id="IPR000305">
    <property type="entry name" value="GIY-YIG_endonuc"/>
</dbReference>
<dbReference type="PROSITE" id="PS50151">
    <property type="entry name" value="UVR"/>
    <property type="match status" value="1"/>
</dbReference>
<keyword evidence="5" id="KW-0234">DNA repair</keyword>
<evidence type="ECO:0000313" key="10">
    <source>
        <dbReference type="EMBL" id="OGD62398.1"/>
    </source>
</evidence>
<dbReference type="SUPFAM" id="SSF82771">
    <property type="entry name" value="GIY-YIG endonuclease"/>
    <property type="match status" value="1"/>
</dbReference>
<evidence type="ECO:0000259" key="9">
    <source>
        <dbReference type="PROSITE" id="PS50165"/>
    </source>
</evidence>
<feature type="domain" description="UvrC family homology region profile" evidence="9">
    <location>
        <begin position="225"/>
        <end position="352"/>
    </location>
</feature>
<dbReference type="Gene3D" id="4.10.860.10">
    <property type="entry name" value="UVR domain"/>
    <property type="match status" value="1"/>
</dbReference>
<dbReference type="Gene3D" id="3.30.420.340">
    <property type="entry name" value="UvrC, RNAse H endonuclease domain"/>
    <property type="match status" value="1"/>
</dbReference>
<dbReference type="STRING" id="1797472.A2215_03095"/>
<keyword evidence="3" id="KW-0228">DNA excision</keyword>
<feature type="domain" description="UVR" evidence="7">
    <location>
        <begin position="209"/>
        <end position="244"/>
    </location>
</feature>
<keyword evidence="4" id="KW-0267">Excision nuclease</keyword>
<protein>
    <recommendedName>
        <fullName evidence="12">Excinuclease ABC subunit C</fullName>
    </recommendedName>
</protein>
<dbReference type="InterPro" id="IPR036876">
    <property type="entry name" value="UVR_dom_sf"/>
</dbReference>
<dbReference type="Proteomes" id="UP000178583">
    <property type="component" value="Unassembled WGS sequence"/>
</dbReference>
<dbReference type="InterPro" id="IPR001943">
    <property type="entry name" value="UVR_dom"/>
</dbReference>
<evidence type="ECO:0000313" key="11">
    <source>
        <dbReference type="Proteomes" id="UP000178583"/>
    </source>
</evidence>
<dbReference type="InterPro" id="IPR038476">
    <property type="entry name" value="UvrC_RNase_H_dom_sf"/>
</dbReference>
<dbReference type="SUPFAM" id="SSF46600">
    <property type="entry name" value="C-terminal UvrC-binding domain of UvrB"/>
    <property type="match status" value="1"/>
</dbReference>
<feature type="domain" description="GIY-YIG" evidence="8">
    <location>
        <begin position="11"/>
        <end position="90"/>
    </location>
</feature>
<dbReference type="InterPro" id="IPR047296">
    <property type="entry name" value="GIY-YIG_UvrC_Cho"/>
</dbReference>
<dbReference type="CDD" id="cd10434">
    <property type="entry name" value="GIY-YIG_UvrC_Cho"/>
    <property type="match status" value="1"/>
</dbReference>
<evidence type="ECO:0000256" key="5">
    <source>
        <dbReference type="ARBA" id="ARBA00023204"/>
    </source>
</evidence>
<reference evidence="10 11" key="1">
    <citation type="journal article" date="2016" name="Nat. Commun.">
        <title>Thousands of microbial genomes shed light on interconnected biogeochemical processes in an aquifer system.</title>
        <authorList>
            <person name="Anantharaman K."/>
            <person name="Brown C.T."/>
            <person name="Hug L.A."/>
            <person name="Sharon I."/>
            <person name="Castelle C.J."/>
            <person name="Probst A.J."/>
            <person name="Thomas B.C."/>
            <person name="Singh A."/>
            <person name="Wilkins M.J."/>
            <person name="Karaoz U."/>
            <person name="Brodie E.L."/>
            <person name="Williams K.H."/>
            <person name="Hubbard S.S."/>
            <person name="Banfield J.F."/>
        </authorList>
    </citation>
    <scope>NUCLEOTIDE SEQUENCE [LARGE SCALE GENOMIC DNA]</scope>
</reference>
<dbReference type="Pfam" id="PF01541">
    <property type="entry name" value="GIY-YIG"/>
    <property type="match status" value="1"/>
</dbReference>
<evidence type="ECO:0000256" key="2">
    <source>
        <dbReference type="ARBA" id="ARBA00022763"/>
    </source>
</evidence>
<dbReference type="PANTHER" id="PTHR30562">
    <property type="entry name" value="UVRC/OXIDOREDUCTASE"/>
    <property type="match status" value="1"/>
</dbReference>
<proteinExistence type="predicted"/>
<dbReference type="GO" id="GO:0009380">
    <property type="term" value="C:excinuclease repair complex"/>
    <property type="evidence" value="ECO:0007669"/>
    <property type="project" value="TreeGrafter"/>
</dbReference>
<dbReference type="AlphaFoldDB" id="A0A1F5E4V6"/>
<dbReference type="InterPro" id="IPR035901">
    <property type="entry name" value="GIY-YIG_endonuc_sf"/>
</dbReference>
<keyword evidence="2" id="KW-0227">DNA damage</keyword>
<sequence length="448" mass="51585">MKNISNIQLSTLPGVYQFLNEKGEVLYVGKAKSLKNRIKSYFVREVGRGPAIELMVKEASDIKIIECESEIEAVVLEAELINKLQPKYNVRQKDDKTFLLVHISSEEYPKVSTVRYKEALLLKSKLKKREYFGPYPAGLALKKSLRYLRKIFQFRDCSKAKYRTYEKRGRPCLFGDIDLCTSPCIDKISIEDYATNIEWFKTFLRGNKKMIIRDIERAMNTASKATKYEEAADLRDKIESLNHIHEVAVDIKDTFESSSNILFQRIECFDISNISGKFAVGAMSVAERGKAVPSEYRKFKIKTVKGANEIAMMREMLERRFKHASKTSGWSMPDLIVIDGGVAHLNLVISILNHHKIDIPVVAIAKGEKRDKNEFHYSDSLIANYLKKTPELELTLIIARDEAHRFAIQYYRKLHRKQLLENNTHRSDSPKGHRNPLTKVTDLTKITK</sequence>
<dbReference type="SMART" id="SM00465">
    <property type="entry name" value="GIYc"/>
    <property type="match status" value="1"/>
</dbReference>
<evidence type="ECO:0000256" key="6">
    <source>
        <dbReference type="SAM" id="MobiDB-lite"/>
    </source>
</evidence>
<dbReference type="GO" id="GO:0009381">
    <property type="term" value="F:excinuclease ABC activity"/>
    <property type="evidence" value="ECO:0007669"/>
    <property type="project" value="InterPro"/>
</dbReference>